<dbReference type="GO" id="GO:0004357">
    <property type="term" value="F:glutamate-cysteine ligase activity"/>
    <property type="evidence" value="ECO:0007669"/>
    <property type="project" value="UniProtKB-UniRule"/>
</dbReference>
<gene>
    <name evidence="11" type="ORF">ASCRUDRAFT_78283</name>
</gene>
<dbReference type="Gene3D" id="1.10.8.960">
    <property type="match status" value="1"/>
</dbReference>
<dbReference type="AlphaFoldDB" id="A0A1D2V8D6"/>
<dbReference type="InParanoid" id="A0A1D2V8D6"/>
<keyword evidence="6 10" id="KW-0547">Nucleotide-binding</keyword>
<dbReference type="GeneID" id="30967837"/>
<dbReference type="PANTHER" id="PTHR11164">
    <property type="entry name" value="GLUTAMATE CYSTEINE LIGASE"/>
    <property type="match status" value="1"/>
</dbReference>
<dbReference type="Gene3D" id="1.10.150.710">
    <property type="entry name" value="Glutamate cysteine ligase subdomain"/>
    <property type="match status" value="1"/>
</dbReference>
<dbReference type="GO" id="GO:0005737">
    <property type="term" value="C:cytoplasm"/>
    <property type="evidence" value="ECO:0007669"/>
    <property type="project" value="EnsemblFungi"/>
</dbReference>
<evidence type="ECO:0000256" key="9">
    <source>
        <dbReference type="ARBA" id="ARBA00032122"/>
    </source>
</evidence>
<dbReference type="InterPro" id="IPR004308">
    <property type="entry name" value="GCS"/>
</dbReference>
<dbReference type="GO" id="GO:0042542">
    <property type="term" value="P:response to hydrogen peroxide"/>
    <property type="evidence" value="ECO:0007669"/>
    <property type="project" value="EnsemblFungi"/>
</dbReference>
<evidence type="ECO:0000256" key="5">
    <source>
        <dbReference type="ARBA" id="ARBA00022684"/>
    </source>
</evidence>
<dbReference type="Proteomes" id="UP000095038">
    <property type="component" value="Unassembled WGS sequence"/>
</dbReference>
<evidence type="ECO:0000256" key="2">
    <source>
        <dbReference type="ARBA" id="ARBA00008100"/>
    </source>
</evidence>
<keyword evidence="5 10" id="KW-0317">Glutathione biosynthesis</keyword>
<keyword evidence="7 10" id="KW-0067">ATP-binding</keyword>
<dbReference type="SUPFAM" id="SSF55931">
    <property type="entry name" value="Glutamine synthetase/guanido kinase"/>
    <property type="match status" value="1"/>
</dbReference>
<dbReference type="EMBL" id="KV454498">
    <property type="protein sequence ID" value="ODV57912.1"/>
    <property type="molecule type" value="Genomic_DNA"/>
</dbReference>
<evidence type="ECO:0000313" key="12">
    <source>
        <dbReference type="Proteomes" id="UP000095038"/>
    </source>
</evidence>
<dbReference type="EC" id="6.3.2.2" evidence="3 10"/>
<comment type="catalytic activity">
    <reaction evidence="10">
        <text>L-cysteine + L-glutamate + ATP = gamma-L-glutamyl-L-cysteine + ADP + phosphate + H(+)</text>
        <dbReference type="Rhea" id="RHEA:13285"/>
        <dbReference type="ChEBI" id="CHEBI:15378"/>
        <dbReference type="ChEBI" id="CHEBI:29985"/>
        <dbReference type="ChEBI" id="CHEBI:30616"/>
        <dbReference type="ChEBI" id="CHEBI:35235"/>
        <dbReference type="ChEBI" id="CHEBI:43474"/>
        <dbReference type="ChEBI" id="CHEBI:58173"/>
        <dbReference type="ChEBI" id="CHEBI:456216"/>
        <dbReference type="EC" id="6.3.2.2"/>
    </reaction>
</comment>
<dbReference type="FunCoup" id="A0A1D2V8D6">
    <property type="interactions" value="390"/>
</dbReference>
<comment type="similarity">
    <text evidence="2 10">Belongs to the glutamate--cysteine ligase type 3 family.</text>
</comment>
<evidence type="ECO:0000256" key="6">
    <source>
        <dbReference type="ARBA" id="ARBA00022741"/>
    </source>
</evidence>
<comment type="pathway">
    <text evidence="1 10">Sulfur metabolism; glutathione biosynthesis; glutathione from L-cysteine and L-glutamate: step 1/2.</text>
</comment>
<organism evidence="11 12">
    <name type="scientific">Ascoidea rubescens DSM 1968</name>
    <dbReference type="NCBI Taxonomy" id="1344418"/>
    <lineage>
        <taxon>Eukaryota</taxon>
        <taxon>Fungi</taxon>
        <taxon>Dikarya</taxon>
        <taxon>Ascomycota</taxon>
        <taxon>Saccharomycotina</taxon>
        <taxon>Saccharomycetes</taxon>
        <taxon>Ascoideaceae</taxon>
        <taxon>Ascoidea</taxon>
    </lineage>
</organism>
<evidence type="ECO:0000256" key="10">
    <source>
        <dbReference type="RuleBase" id="RU367135"/>
    </source>
</evidence>
<dbReference type="Gene3D" id="3.30.590.50">
    <property type="match status" value="2"/>
</dbReference>
<evidence type="ECO:0000256" key="8">
    <source>
        <dbReference type="ARBA" id="ARBA00030585"/>
    </source>
</evidence>
<evidence type="ECO:0000313" key="11">
    <source>
        <dbReference type="EMBL" id="ODV57912.1"/>
    </source>
</evidence>
<proteinExistence type="inferred from homology"/>
<dbReference type="GO" id="GO:0005524">
    <property type="term" value="F:ATP binding"/>
    <property type="evidence" value="ECO:0007669"/>
    <property type="project" value="UniProtKB-UniRule"/>
</dbReference>
<evidence type="ECO:0000256" key="3">
    <source>
        <dbReference type="ARBA" id="ARBA00012220"/>
    </source>
</evidence>
<dbReference type="PANTHER" id="PTHR11164:SF0">
    <property type="entry name" value="GLUTAMATE--CYSTEINE LIGASE CATALYTIC SUBUNIT"/>
    <property type="match status" value="1"/>
</dbReference>
<protein>
    <recommendedName>
        <fullName evidence="3 10">Glutamate--cysteine ligase</fullName>
        <ecNumber evidence="3 10">6.3.2.2</ecNumber>
    </recommendedName>
    <alternativeName>
        <fullName evidence="9 10">Gamma-ECS</fullName>
    </alternativeName>
    <alternativeName>
        <fullName evidence="8 10">Gamma-glutamylcysteine synthetase</fullName>
    </alternativeName>
</protein>
<dbReference type="RefSeq" id="XP_020044219.1">
    <property type="nucleotide sequence ID" value="XM_020194201.1"/>
</dbReference>
<dbReference type="STRING" id="1344418.A0A1D2V8D6"/>
<name>A0A1D2V8D6_9ASCO</name>
<keyword evidence="4 10" id="KW-0436">Ligase</keyword>
<dbReference type="GO" id="GO:0046686">
    <property type="term" value="P:response to cadmium ion"/>
    <property type="evidence" value="ECO:0007669"/>
    <property type="project" value="EnsemblFungi"/>
</dbReference>
<evidence type="ECO:0000256" key="4">
    <source>
        <dbReference type="ARBA" id="ARBA00022598"/>
    </source>
</evidence>
<reference evidence="12" key="1">
    <citation type="submission" date="2016-05" db="EMBL/GenBank/DDBJ databases">
        <title>Comparative genomics of biotechnologically important yeasts.</title>
        <authorList>
            <consortium name="DOE Joint Genome Institute"/>
            <person name="Riley R."/>
            <person name="Haridas S."/>
            <person name="Wolfe K.H."/>
            <person name="Lopes M.R."/>
            <person name="Hittinger C.T."/>
            <person name="Goker M."/>
            <person name="Salamov A."/>
            <person name="Wisecaver J."/>
            <person name="Long T.M."/>
            <person name="Aerts A.L."/>
            <person name="Barry K."/>
            <person name="Choi C."/>
            <person name="Clum A."/>
            <person name="Coughlan A.Y."/>
            <person name="Deshpande S."/>
            <person name="Douglass A.P."/>
            <person name="Hanson S.J."/>
            <person name="Klenk H.-P."/>
            <person name="Labutti K."/>
            <person name="Lapidus A."/>
            <person name="Lindquist E."/>
            <person name="Lipzen A."/>
            <person name="Meier-Kolthoff J.P."/>
            <person name="Ohm R.A."/>
            <person name="Otillar R.P."/>
            <person name="Pangilinan J."/>
            <person name="Peng Y."/>
            <person name="Rokas A."/>
            <person name="Rosa C.A."/>
            <person name="Scheuner C."/>
            <person name="Sibirny A.A."/>
            <person name="Slot J.C."/>
            <person name="Stielow J.B."/>
            <person name="Sun H."/>
            <person name="Kurtzman C.P."/>
            <person name="Blackwell M."/>
            <person name="Grigoriev I.V."/>
            <person name="Jeffries T.W."/>
        </authorList>
    </citation>
    <scope>NUCLEOTIDE SEQUENCE [LARGE SCALE GENOMIC DNA]</scope>
    <source>
        <strain evidence="12">DSM 1968</strain>
    </source>
</reference>
<evidence type="ECO:0000256" key="7">
    <source>
        <dbReference type="ARBA" id="ARBA00022840"/>
    </source>
</evidence>
<evidence type="ECO:0000256" key="1">
    <source>
        <dbReference type="ARBA" id="ARBA00005006"/>
    </source>
</evidence>
<dbReference type="UniPathway" id="UPA00142">
    <property type="reaction ID" value="UER00209"/>
</dbReference>
<dbReference type="FunFam" id="3.30.590.50:FF:000002">
    <property type="entry name" value="Glutamate--cysteine ligase catalytic subunit"/>
    <property type="match status" value="1"/>
</dbReference>
<sequence length="751" mass="85684">MGLLSQGTPLPFEQSQKYSSLVHHHGRIQLLQMFKSNQNRNNSPFLWGDEVEYFLLFFDNKDYNNRNASLSIDSDYILDELQNSDKTTQSLDVSFHPEYGRFMLEATPGNPYNGSVFSDFLYVEKNMISRRNIILDFLNNRNIPGYKNSNKDVYPLTLTSFPRLGCSNFTFPQSSNHLDKSTDAAKSLFVNNKVINRHPRFATLTKNIRNRRGSKVSINIPLFIDQHTNSSTIDQSITNRLIYFEDNEHLLGAAKPNHIYMDAMVFGMGCSCLQITMQAPNLSRSRYLYDSLAPLTPIMLSLSAAAPVFRGFLSNQDVRWNVISMAVDDRTPIERGVNPLDSNHKPSGGINGLQINNLIRIQKSRYDSIDQYLGGSPNFKSLYNDINSEKDSSTFNYLIQNGFDHQLSSHFAHLFIRDPISLFSEKIKQDDSIDTDHFENIQSTNWQTLRFKPPSTVTTEDDFSKSPGWRVEFRPMEIQITDFENAAYSVFMILVARAILKYKPNFYIPISSIDANMKLAHNVNSALNEKFYFRKDLTFENLTFDQMETTNGSKNINKQLLNGYVNQKTKETDSNGNGIHKANGNTINGNGICKANGIFKANGNGICKTNGNALNGNKNFSHIQQKYSVNEIVNGSKSFIGLIPFVKRFLNEEFAQEMNSKLEKDLANKERIFMYLLLIEKRASGEIPTIASYIRNFILTHKDYKKDSVVSETINYDLCMRAKSITQLDNEEILNGFFGLDITQFLLRSKI</sequence>
<dbReference type="InterPro" id="IPR014746">
    <property type="entry name" value="Gln_synth/guanido_kin_cat_dom"/>
</dbReference>
<dbReference type="OrthoDB" id="7939818at2759"/>
<dbReference type="GO" id="GO:0006750">
    <property type="term" value="P:glutathione biosynthetic process"/>
    <property type="evidence" value="ECO:0007669"/>
    <property type="project" value="UniProtKB-UniRule"/>
</dbReference>
<dbReference type="Pfam" id="PF03074">
    <property type="entry name" value="GCS"/>
    <property type="match status" value="1"/>
</dbReference>
<accession>A0A1D2V8D6</accession>
<keyword evidence="12" id="KW-1185">Reference proteome</keyword>